<evidence type="ECO:0000313" key="2">
    <source>
        <dbReference type="EMBL" id="POY42416.1"/>
    </source>
</evidence>
<feature type="region of interest" description="Disordered" evidence="1">
    <location>
        <begin position="70"/>
        <end position="91"/>
    </location>
</feature>
<proteinExistence type="predicted"/>
<dbReference type="EMBL" id="PQVI01000072">
    <property type="protein sequence ID" value="POY42416.1"/>
    <property type="molecule type" value="Genomic_DNA"/>
</dbReference>
<protein>
    <submittedName>
        <fullName evidence="2">Uncharacterized protein</fullName>
    </submittedName>
</protein>
<name>A0ABX4ZSC5_9PAST</name>
<gene>
    <name evidence="2" type="ORF">C3Z13_05650</name>
</gene>
<reference evidence="2 3" key="1">
    <citation type="submission" date="2018-02" db="EMBL/GenBank/DDBJ databases">
        <title>Classification genera of Pasteurellaceae by whole genome sequence comparison.</title>
        <authorList>
            <person name="Christensen H."/>
        </authorList>
    </citation>
    <scope>NUCLEOTIDE SEQUENCE [LARGE SCALE GENOMIC DNA]</scope>
    <source>
        <strain evidence="2 3">20186H4H1</strain>
    </source>
</reference>
<organism evidence="2 3">
    <name type="scientific">Avibacterium endocarditidis</name>
    <dbReference type="NCBI Taxonomy" id="380674"/>
    <lineage>
        <taxon>Bacteria</taxon>
        <taxon>Pseudomonadati</taxon>
        <taxon>Pseudomonadota</taxon>
        <taxon>Gammaproteobacteria</taxon>
        <taxon>Pasteurellales</taxon>
        <taxon>Pasteurellaceae</taxon>
        <taxon>Avibacterium</taxon>
    </lineage>
</organism>
<dbReference type="Proteomes" id="UP000237229">
    <property type="component" value="Unassembled WGS sequence"/>
</dbReference>
<evidence type="ECO:0000313" key="3">
    <source>
        <dbReference type="Proteomes" id="UP000237229"/>
    </source>
</evidence>
<keyword evidence="3" id="KW-1185">Reference proteome</keyword>
<feature type="compositionally biased region" description="Polar residues" evidence="1">
    <location>
        <begin position="72"/>
        <end position="82"/>
    </location>
</feature>
<comment type="caution">
    <text evidence="2">The sequence shown here is derived from an EMBL/GenBank/DDBJ whole genome shotgun (WGS) entry which is preliminary data.</text>
</comment>
<accession>A0ABX4ZSC5</accession>
<evidence type="ECO:0000256" key="1">
    <source>
        <dbReference type="SAM" id="MobiDB-lite"/>
    </source>
</evidence>
<sequence length="128" mass="13861">MILMELVCIKKDFGLMLVINTVIDLTIPASNGINIEINKNYEFLPPPFGKYGQAQSNKQAVNEQGEKLYIDSQGNQTTASRDSSGKENKAKLAEGLDSLTGNLSVGFGYEKESQSSITKSGINTAILN</sequence>